<sequence length="444" mass="51439">MDTIGDFKYMPPTEYSMEKVPWCLQPEDIPTTSDAERERLQELRRVWLQLIDTRIASYEITPIQQVTPSTPLLAEGRPNCNAGSASNRVFEIAELLEKILRYANSSAHLVALSVCRKWRDVALYIMRPSNVLHDFAHAYPCPPVKFGDRIPEQLNNWLPATTEEFEDLYAELELNLPWDRDGIYRSIDRFQMSNRPNIIETVCFPGRITMASNATSDQVYAPQIFYTEQLEGVDIQVDLHYHRRRIYVPKWVDVTQFRLNPYLANLFQDTLETINSLYEISLPPSCFTDSGTTWNSLPPAAMSYLATQFLTQPPVTSLNVSTWIPMMEKPRVRKALHIINVRNEDGIRVSEILTAMKAASELAVEHWKYWARLLRAAIQEGHPKQDFWVVDGGPKLLISVDPFGSEWSSETWLHHLTCMHALPGWKKRQEEWIPKELWYSEEPK</sequence>
<dbReference type="Proteomes" id="UP001521785">
    <property type="component" value="Unassembled WGS sequence"/>
</dbReference>
<comment type="caution">
    <text evidence="1">The sequence shown here is derived from an EMBL/GenBank/DDBJ whole genome shotgun (WGS) entry which is preliminary data.</text>
</comment>
<proteinExistence type="predicted"/>
<organism evidence="1 2">
    <name type="scientific">Paraconiothyrium brasiliense</name>
    <dbReference type="NCBI Taxonomy" id="300254"/>
    <lineage>
        <taxon>Eukaryota</taxon>
        <taxon>Fungi</taxon>
        <taxon>Dikarya</taxon>
        <taxon>Ascomycota</taxon>
        <taxon>Pezizomycotina</taxon>
        <taxon>Dothideomycetes</taxon>
        <taxon>Pleosporomycetidae</taxon>
        <taxon>Pleosporales</taxon>
        <taxon>Massarineae</taxon>
        <taxon>Didymosphaeriaceae</taxon>
        <taxon>Paraconiothyrium</taxon>
    </lineage>
</organism>
<dbReference type="EMBL" id="JAKJXO020000015">
    <property type="protein sequence ID" value="KAL1595928.1"/>
    <property type="molecule type" value="Genomic_DNA"/>
</dbReference>
<reference evidence="1 2" key="1">
    <citation type="submission" date="2024-02" db="EMBL/GenBank/DDBJ databases">
        <title>De novo assembly and annotation of 12 fungi associated with fruit tree decline syndrome in Ontario, Canada.</title>
        <authorList>
            <person name="Sulman M."/>
            <person name="Ellouze W."/>
            <person name="Ilyukhin E."/>
        </authorList>
    </citation>
    <scope>NUCLEOTIDE SEQUENCE [LARGE SCALE GENOMIC DNA]</scope>
    <source>
        <strain evidence="1 2">M42-189</strain>
    </source>
</reference>
<evidence type="ECO:0008006" key="3">
    <source>
        <dbReference type="Google" id="ProtNLM"/>
    </source>
</evidence>
<gene>
    <name evidence="1" type="ORF">SLS60_009618</name>
</gene>
<keyword evidence="2" id="KW-1185">Reference proteome</keyword>
<evidence type="ECO:0000313" key="2">
    <source>
        <dbReference type="Proteomes" id="UP001521785"/>
    </source>
</evidence>
<name>A0ABR3QUT9_9PLEO</name>
<accession>A0ABR3QUT9</accession>
<evidence type="ECO:0000313" key="1">
    <source>
        <dbReference type="EMBL" id="KAL1595928.1"/>
    </source>
</evidence>
<protein>
    <recommendedName>
        <fullName evidence="3">F-box domain-containing protein</fullName>
    </recommendedName>
</protein>